<name>A0A285TQF2_9BACL</name>
<dbReference type="PANTHER" id="PTHR42820">
    <property type="entry name" value="SHORT-CHAIN DEHYDROGENASE REDUCTASE"/>
    <property type="match status" value="1"/>
</dbReference>
<dbReference type="AlphaFoldDB" id="A0A285TQF2"/>
<proteinExistence type="predicted"/>
<keyword evidence="2" id="KW-1185">Reference proteome</keyword>
<accession>A0A285TQF2</accession>
<dbReference type="SUPFAM" id="SSF51735">
    <property type="entry name" value="NAD(P)-binding Rossmann-fold domains"/>
    <property type="match status" value="1"/>
</dbReference>
<dbReference type="PANTHER" id="PTHR42820:SF1">
    <property type="entry name" value="SHORT-CHAIN DEHYDROGENASE_REDUCTASE FAMILY PROTEIN"/>
    <property type="match status" value="1"/>
</dbReference>
<dbReference type="Proteomes" id="UP000219636">
    <property type="component" value="Unassembled WGS sequence"/>
</dbReference>
<dbReference type="InterPro" id="IPR002347">
    <property type="entry name" value="SDR_fam"/>
</dbReference>
<evidence type="ECO:0000313" key="1">
    <source>
        <dbReference type="EMBL" id="SOC25334.1"/>
    </source>
</evidence>
<dbReference type="InterPro" id="IPR036291">
    <property type="entry name" value="NAD(P)-bd_dom_sf"/>
</dbReference>
<dbReference type="Gene3D" id="3.40.50.720">
    <property type="entry name" value="NAD(P)-binding Rossmann-like Domain"/>
    <property type="match status" value="1"/>
</dbReference>
<gene>
    <name evidence="1" type="ORF">SAMN05880501_11874</name>
</gene>
<dbReference type="CDD" id="cd05233">
    <property type="entry name" value="SDR_c"/>
    <property type="match status" value="1"/>
</dbReference>
<reference evidence="2" key="1">
    <citation type="submission" date="2017-08" db="EMBL/GenBank/DDBJ databases">
        <authorList>
            <person name="Varghese N."/>
            <person name="Submissions S."/>
        </authorList>
    </citation>
    <scope>NUCLEOTIDE SEQUENCE [LARGE SCALE GENOMIC DNA]</scope>
    <source>
        <strain evidence="2">JC22</strain>
    </source>
</reference>
<evidence type="ECO:0000313" key="2">
    <source>
        <dbReference type="Proteomes" id="UP000219636"/>
    </source>
</evidence>
<dbReference type="Pfam" id="PF00106">
    <property type="entry name" value="adh_short"/>
    <property type="match status" value="1"/>
</dbReference>
<sequence>MSEFENKIAIVTGAAGGIGEEICDVLAGQGIHVVMADKSPNLELIYENFKTKYPENKGFAVTLDLTQESEVENLVNQTVERLGRLDIMVNNAGVIQSMQAITELPLEVVNFVMDVNFKGVFLGSKYAARQMKKQKSCSIINTGSWYGKRGYKYFAGYCCLAIVAKSAFFRCMCVICVLRKVYGAKPSHS</sequence>
<dbReference type="PRINTS" id="PR00081">
    <property type="entry name" value="GDHRDH"/>
</dbReference>
<dbReference type="EMBL" id="OBMQ01000018">
    <property type="protein sequence ID" value="SOC25334.1"/>
    <property type="molecule type" value="Genomic_DNA"/>
</dbReference>
<protein>
    <submittedName>
        <fullName evidence="1">Short subunit dehydrogenase</fullName>
    </submittedName>
</protein>
<organism evidence="1 2">
    <name type="scientific">Ureibacillus xyleni</name>
    <dbReference type="NCBI Taxonomy" id="614648"/>
    <lineage>
        <taxon>Bacteria</taxon>
        <taxon>Bacillati</taxon>
        <taxon>Bacillota</taxon>
        <taxon>Bacilli</taxon>
        <taxon>Bacillales</taxon>
        <taxon>Caryophanaceae</taxon>
        <taxon>Ureibacillus</taxon>
    </lineage>
</organism>